<keyword evidence="8" id="KW-1185">Reference proteome</keyword>
<proteinExistence type="predicted"/>
<dbReference type="PANTHER" id="PTHR47660:SF3">
    <property type="entry name" value="FINGER DOMAIN PROTEIN, PUTATIVE (AFU_ORTHOLOGUE AFUA_4G03310)-RELATED"/>
    <property type="match status" value="1"/>
</dbReference>
<name>A0ABY6UWA8_BIOOC</name>
<organism evidence="7 8">
    <name type="scientific">Bionectria ochroleuca</name>
    <name type="common">Gliocladium roseum</name>
    <dbReference type="NCBI Taxonomy" id="29856"/>
    <lineage>
        <taxon>Eukaryota</taxon>
        <taxon>Fungi</taxon>
        <taxon>Dikarya</taxon>
        <taxon>Ascomycota</taxon>
        <taxon>Pezizomycotina</taxon>
        <taxon>Sordariomycetes</taxon>
        <taxon>Hypocreomycetidae</taxon>
        <taxon>Hypocreales</taxon>
        <taxon>Bionectriaceae</taxon>
        <taxon>Clonostachys</taxon>
    </lineage>
</organism>
<evidence type="ECO:0000256" key="5">
    <source>
        <dbReference type="ARBA" id="ARBA00023242"/>
    </source>
</evidence>
<accession>A0ABY6UWA8</accession>
<reference evidence="7 8" key="1">
    <citation type="submission" date="2019-06" db="EMBL/GenBank/DDBJ databases">
        <authorList>
            <person name="Broberg M."/>
        </authorList>
    </citation>
    <scope>NUCLEOTIDE SEQUENCE [LARGE SCALE GENOMIC DNA]</scope>
</reference>
<keyword evidence="3" id="KW-0805">Transcription regulation</keyword>
<keyword evidence="5" id="KW-0539">Nucleus</keyword>
<comment type="caution">
    <text evidence="7">The sequence shown here is derived from an EMBL/GenBank/DDBJ whole genome shotgun (WGS) entry which is preliminary data.</text>
</comment>
<keyword evidence="2" id="KW-0862">Zinc</keyword>
<evidence type="ECO:0000256" key="4">
    <source>
        <dbReference type="ARBA" id="ARBA00023163"/>
    </source>
</evidence>
<evidence type="ECO:0000256" key="1">
    <source>
        <dbReference type="ARBA" id="ARBA00022723"/>
    </source>
</evidence>
<protein>
    <recommendedName>
        <fullName evidence="9">Transcription factor domain-containing protein</fullName>
    </recommendedName>
</protein>
<evidence type="ECO:0000313" key="7">
    <source>
        <dbReference type="EMBL" id="VUC35716.1"/>
    </source>
</evidence>
<evidence type="ECO:0008006" key="9">
    <source>
        <dbReference type="Google" id="ProtNLM"/>
    </source>
</evidence>
<evidence type="ECO:0000256" key="3">
    <source>
        <dbReference type="ARBA" id="ARBA00023015"/>
    </source>
</evidence>
<feature type="region of interest" description="Disordered" evidence="6">
    <location>
        <begin position="143"/>
        <end position="170"/>
    </location>
</feature>
<evidence type="ECO:0000313" key="8">
    <source>
        <dbReference type="Proteomes" id="UP000766486"/>
    </source>
</evidence>
<dbReference type="PANTHER" id="PTHR47660">
    <property type="entry name" value="TRANSCRIPTION FACTOR WITH C2H2 AND ZN(2)-CYS(6) DNA BINDING DOMAIN (EUROFUNG)-RELATED-RELATED"/>
    <property type="match status" value="1"/>
</dbReference>
<dbReference type="EMBL" id="CABFNS010000919">
    <property type="protein sequence ID" value="VUC35716.1"/>
    <property type="molecule type" value="Genomic_DNA"/>
</dbReference>
<keyword evidence="1" id="KW-0479">Metal-binding</keyword>
<evidence type="ECO:0000256" key="2">
    <source>
        <dbReference type="ARBA" id="ARBA00022833"/>
    </source>
</evidence>
<dbReference type="Proteomes" id="UP000766486">
    <property type="component" value="Unassembled WGS sequence"/>
</dbReference>
<feature type="compositionally biased region" description="Polar residues" evidence="6">
    <location>
        <begin position="145"/>
        <end position="156"/>
    </location>
</feature>
<gene>
    <name evidence="7" type="ORF">CLO192961_LOCUS426802</name>
</gene>
<keyword evidence="4" id="KW-0804">Transcription</keyword>
<evidence type="ECO:0000256" key="6">
    <source>
        <dbReference type="SAM" id="MobiDB-lite"/>
    </source>
</evidence>
<sequence>MESQQSPSSAAFVCPICQKAFSIRDDGGPAPSRRRKPTEPICVVLCLLKFVSSFGRLFADVIRGLVRLLVCETLKALSRKANNSSTTEGMRALRQKKAPCQYATYQDSSREPALPLLPVEITPPSSEFASDVSPPATVDLGDHTGQCSSTLQNEGSAQGPHSPGQQAPKPHPNSCLFHLCRIYRTYPRMLSTCDKLPPFIHKSQVLAKKPPMPLANCLALCKMWANSSSSVAAGSDFAKTLIKTELTRLLEEYRTYDEATVVAAFQAAVLYAIVLLFPNTQKLPVKMFDLSTLAALKEFGQYIRNGTVMMAEEVSHTRPSWQQWLQVSCKRRSLISFYCFEWMNAMLNNFAHFPCNVAEFMPAPAGKVLWEITEQEKWEVAYDRWLGRWAGLGVYTLGDLDSIAPGPTLDLRSDMWLEEADELGILLLSLGTRRYSCSFASELTLVLGTTKQNEVR</sequence>